<protein>
    <submittedName>
        <fullName evidence="2">ABC transporter permease</fullName>
    </submittedName>
</protein>
<feature type="transmembrane region" description="Helical" evidence="1">
    <location>
        <begin position="386"/>
        <end position="406"/>
    </location>
</feature>
<gene>
    <name evidence="2" type="ORF">UXQ13_20510</name>
</gene>
<keyword evidence="1" id="KW-0472">Membrane</keyword>
<keyword evidence="1" id="KW-0812">Transmembrane</keyword>
<feature type="transmembrane region" description="Helical" evidence="1">
    <location>
        <begin position="162"/>
        <end position="185"/>
    </location>
</feature>
<evidence type="ECO:0000313" key="3">
    <source>
        <dbReference type="Proteomes" id="UP001373496"/>
    </source>
</evidence>
<feature type="transmembrane region" description="Helical" evidence="1">
    <location>
        <begin position="129"/>
        <end position="156"/>
    </location>
</feature>
<evidence type="ECO:0000256" key="1">
    <source>
        <dbReference type="SAM" id="Phobius"/>
    </source>
</evidence>
<feature type="transmembrane region" description="Helical" evidence="1">
    <location>
        <begin position="78"/>
        <end position="100"/>
    </location>
</feature>
<reference evidence="2 3" key="1">
    <citation type="submission" date="2024-03" db="EMBL/GenBank/DDBJ databases">
        <title>Draft genome sequence of Klenkia terrae.</title>
        <authorList>
            <person name="Duangmal K."/>
            <person name="Chantavorakit T."/>
        </authorList>
    </citation>
    <scope>NUCLEOTIDE SEQUENCE [LARGE SCALE GENOMIC DNA]</scope>
    <source>
        <strain evidence="2 3">JCM 17786</strain>
    </source>
</reference>
<keyword evidence="1" id="KW-1133">Transmembrane helix</keyword>
<sequence length="532" mass="53811">MSTPTLTGTLALLGFAVRRDRLRLPVWLLAGGALVAVQSTSNQTIYRTPEALAAYQASAGSNAASIAFSGPPVGLDTVAGTVAFEISTPLVVLTVLMAMFTTARHTRADEESGRTELVRSAQVGRHAPVTAATLLSVLACTGMGASVAAGAALTGLPEQGSVLLGTATAGVGWVFTGVTAVCAQLTAGTRGVHGLVGGALGLSLVVRAIGDITHDGLSWASPVGWAQATHPWSADRWWPLLLPVVGTPVLMLAARHLLDRRDLGSGLLQPRPGAATAPRSLSSPLGLAWRLHRGALLAWAAGIVLLGLVYGGLAESVETLIGDNPDAQVFFPAGSTAGLVNAYLGVTLQVTALMVAGYTVSATIGARTEEAAGRAEPVLAAGVGRLRWLGSHLTVALVGATALLALDGLATGVSRAVVTGDATDLLRLTGAALGYAPAVWVVAGLAGALLGAVPAAAVPAAWIVVGVVAVITLFAESFDWPGWVTVLSPVARTPAVPAEKWAALPLLTLSALAVALLAAGLGSFRRRDLVPG</sequence>
<dbReference type="RefSeq" id="WP_336392877.1">
    <property type="nucleotide sequence ID" value="NZ_JBAPLV010000030.1"/>
</dbReference>
<dbReference type="EMBL" id="JBAPLV010000030">
    <property type="protein sequence ID" value="MEI4280870.1"/>
    <property type="molecule type" value="Genomic_DNA"/>
</dbReference>
<feature type="transmembrane region" description="Helical" evidence="1">
    <location>
        <begin position="294"/>
        <end position="313"/>
    </location>
</feature>
<evidence type="ECO:0000313" key="2">
    <source>
        <dbReference type="EMBL" id="MEI4280870.1"/>
    </source>
</evidence>
<accession>A0ABU8EBF2</accession>
<feature type="transmembrane region" description="Helical" evidence="1">
    <location>
        <begin position="426"/>
        <end position="450"/>
    </location>
</feature>
<feature type="transmembrane region" description="Helical" evidence="1">
    <location>
        <begin position="502"/>
        <end position="524"/>
    </location>
</feature>
<proteinExistence type="predicted"/>
<feature type="transmembrane region" description="Helical" evidence="1">
    <location>
        <begin position="457"/>
        <end position="475"/>
    </location>
</feature>
<name>A0ABU8EBF2_9ACTN</name>
<feature type="transmembrane region" description="Helical" evidence="1">
    <location>
        <begin position="192"/>
        <end position="210"/>
    </location>
</feature>
<organism evidence="2 3">
    <name type="scientific">Klenkia terrae</name>
    <dbReference type="NCBI Taxonomy" id="1052259"/>
    <lineage>
        <taxon>Bacteria</taxon>
        <taxon>Bacillati</taxon>
        <taxon>Actinomycetota</taxon>
        <taxon>Actinomycetes</taxon>
        <taxon>Geodermatophilales</taxon>
        <taxon>Geodermatophilaceae</taxon>
        <taxon>Klenkia</taxon>
    </lineage>
</organism>
<feature type="transmembrane region" description="Helical" evidence="1">
    <location>
        <begin position="237"/>
        <end position="258"/>
    </location>
</feature>
<comment type="caution">
    <text evidence="2">The sequence shown here is derived from an EMBL/GenBank/DDBJ whole genome shotgun (WGS) entry which is preliminary data.</text>
</comment>
<keyword evidence="3" id="KW-1185">Reference proteome</keyword>
<feature type="transmembrane region" description="Helical" evidence="1">
    <location>
        <begin position="342"/>
        <end position="365"/>
    </location>
</feature>
<dbReference type="Proteomes" id="UP001373496">
    <property type="component" value="Unassembled WGS sequence"/>
</dbReference>